<proteinExistence type="predicted"/>
<evidence type="ECO:0000313" key="2">
    <source>
        <dbReference type="Proteomes" id="UP001177260"/>
    </source>
</evidence>
<reference evidence="1 2" key="1">
    <citation type="journal article" date="2023" name="ACS Omega">
        <title>Identification of the Neoaspergillic Acid Biosynthesis Gene Cluster by Establishing an In Vitro CRISPR-Ribonucleoprotein Genetic System in Aspergillus melleus.</title>
        <authorList>
            <person name="Yuan B."/>
            <person name="Grau M.F."/>
            <person name="Murata R.M."/>
            <person name="Torok T."/>
            <person name="Venkateswaran K."/>
            <person name="Stajich J.E."/>
            <person name="Wang C.C.C."/>
        </authorList>
    </citation>
    <scope>NUCLEOTIDE SEQUENCE [LARGE SCALE GENOMIC DNA]</scope>
    <source>
        <strain evidence="1 2">IMV 1140</strain>
    </source>
</reference>
<dbReference type="Proteomes" id="UP001177260">
    <property type="component" value="Unassembled WGS sequence"/>
</dbReference>
<comment type="caution">
    <text evidence="1">The sequence shown here is derived from an EMBL/GenBank/DDBJ whole genome shotgun (WGS) entry which is preliminary data.</text>
</comment>
<keyword evidence="2" id="KW-1185">Reference proteome</keyword>
<sequence length="184" mass="21195">MSNYRRRSADYPASLFQDALYMREALQVNPNRVVAMQFSQTHRMNSIGTSNLNGGLVVLMVSDWAAVLAHIPPLPYPTRDPRAGLNNVRNRMDDFVDEYYRYYQSLPHSHSRTYIVVPLYQGRMALPSHRDTAVDELNRNGLPQPRIVYYEVRRGGGGHPASGSVFIDARDRRRPDVYVEDRRI</sequence>
<evidence type="ECO:0000313" key="1">
    <source>
        <dbReference type="EMBL" id="KAK1142283.1"/>
    </source>
</evidence>
<dbReference type="EMBL" id="JAOPJF010000052">
    <property type="protein sequence ID" value="KAK1142283.1"/>
    <property type="molecule type" value="Genomic_DNA"/>
</dbReference>
<accession>A0ACC3AX33</accession>
<name>A0ACC3AX33_9EURO</name>
<protein>
    <submittedName>
        <fullName evidence="1">Uncharacterized protein</fullName>
    </submittedName>
</protein>
<gene>
    <name evidence="1" type="ORF">N8T08_008028</name>
</gene>
<organism evidence="1 2">
    <name type="scientific">Aspergillus melleus</name>
    <dbReference type="NCBI Taxonomy" id="138277"/>
    <lineage>
        <taxon>Eukaryota</taxon>
        <taxon>Fungi</taxon>
        <taxon>Dikarya</taxon>
        <taxon>Ascomycota</taxon>
        <taxon>Pezizomycotina</taxon>
        <taxon>Eurotiomycetes</taxon>
        <taxon>Eurotiomycetidae</taxon>
        <taxon>Eurotiales</taxon>
        <taxon>Aspergillaceae</taxon>
        <taxon>Aspergillus</taxon>
        <taxon>Aspergillus subgen. Circumdati</taxon>
    </lineage>
</organism>